<dbReference type="SUPFAM" id="SSF52096">
    <property type="entry name" value="ClpP/crotonase"/>
    <property type="match status" value="1"/>
</dbReference>
<name>A0A178MWY1_9PROT</name>
<dbReference type="Proteomes" id="UP000078543">
    <property type="component" value="Unassembled WGS sequence"/>
</dbReference>
<dbReference type="InterPro" id="IPR004447">
    <property type="entry name" value="Peptidase_S41A"/>
</dbReference>
<evidence type="ECO:0000256" key="1">
    <source>
        <dbReference type="ARBA" id="ARBA00009179"/>
    </source>
</evidence>
<comment type="caution">
    <text evidence="8">The sequence shown here is derived from an EMBL/GenBank/DDBJ whole genome shotgun (WGS) entry which is preliminary data.</text>
</comment>
<dbReference type="Pfam" id="PF03572">
    <property type="entry name" value="Peptidase_S41"/>
    <property type="match status" value="1"/>
</dbReference>
<keyword evidence="2 5" id="KW-0645">Protease</keyword>
<evidence type="ECO:0000256" key="4">
    <source>
        <dbReference type="ARBA" id="ARBA00022825"/>
    </source>
</evidence>
<dbReference type="PANTHER" id="PTHR32060">
    <property type="entry name" value="TAIL-SPECIFIC PROTEASE"/>
    <property type="match status" value="1"/>
</dbReference>
<gene>
    <name evidence="8" type="ORF">A6A05_08050</name>
</gene>
<dbReference type="NCBIfam" id="TIGR00225">
    <property type="entry name" value="prc"/>
    <property type="match status" value="1"/>
</dbReference>
<dbReference type="InterPro" id="IPR041489">
    <property type="entry name" value="PDZ_6"/>
</dbReference>
<keyword evidence="3 5" id="KW-0378">Hydrolase</keyword>
<dbReference type="GO" id="GO:0008236">
    <property type="term" value="F:serine-type peptidase activity"/>
    <property type="evidence" value="ECO:0007669"/>
    <property type="project" value="UniProtKB-KW"/>
</dbReference>
<evidence type="ECO:0000256" key="6">
    <source>
        <dbReference type="SAM" id="SignalP"/>
    </source>
</evidence>
<keyword evidence="9" id="KW-1185">Reference proteome</keyword>
<dbReference type="SMART" id="SM00228">
    <property type="entry name" value="PDZ"/>
    <property type="match status" value="1"/>
</dbReference>
<dbReference type="GO" id="GO:0006508">
    <property type="term" value="P:proteolysis"/>
    <property type="evidence" value="ECO:0007669"/>
    <property type="project" value="UniProtKB-KW"/>
</dbReference>
<dbReference type="SMART" id="SM00245">
    <property type="entry name" value="TSPc"/>
    <property type="match status" value="1"/>
</dbReference>
<dbReference type="InterPro" id="IPR001478">
    <property type="entry name" value="PDZ"/>
</dbReference>
<feature type="signal peptide" evidence="6">
    <location>
        <begin position="1"/>
        <end position="21"/>
    </location>
</feature>
<reference evidence="8 9" key="1">
    <citation type="submission" date="2016-04" db="EMBL/GenBank/DDBJ databases">
        <title>Draft genome sequence of freshwater magnetotactic bacteria Magnetospirillum marisnigri SP-1 and Magnetospirillum moscoviense BB-1.</title>
        <authorList>
            <person name="Koziaeva V."/>
            <person name="Dziuba M.V."/>
            <person name="Ivanov T.M."/>
            <person name="Kuznetsov B."/>
            <person name="Grouzdev D.S."/>
        </authorList>
    </citation>
    <scope>NUCLEOTIDE SEQUENCE [LARGE SCALE GENOMIC DNA]</scope>
    <source>
        <strain evidence="8 9">BB-1</strain>
    </source>
</reference>
<keyword evidence="4 5" id="KW-0720">Serine protease</keyword>
<dbReference type="OrthoDB" id="9812068at2"/>
<dbReference type="STRING" id="1437059.A6A05_08050"/>
<dbReference type="EMBL" id="LWQU01000095">
    <property type="protein sequence ID" value="OAN55698.1"/>
    <property type="molecule type" value="Genomic_DNA"/>
</dbReference>
<accession>A0A178MWY1</accession>
<dbReference type="Gene3D" id="2.30.42.10">
    <property type="match status" value="1"/>
</dbReference>
<evidence type="ECO:0000256" key="2">
    <source>
        <dbReference type="ARBA" id="ARBA00022670"/>
    </source>
</evidence>
<dbReference type="InterPro" id="IPR036034">
    <property type="entry name" value="PDZ_sf"/>
</dbReference>
<dbReference type="InterPro" id="IPR005151">
    <property type="entry name" value="Tail-specific_protease"/>
</dbReference>
<dbReference type="SUPFAM" id="SSF50156">
    <property type="entry name" value="PDZ domain-like"/>
    <property type="match status" value="1"/>
</dbReference>
<dbReference type="PANTHER" id="PTHR32060:SF30">
    <property type="entry name" value="CARBOXY-TERMINAL PROCESSING PROTEASE CTPA"/>
    <property type="match status" value="1"/>
</dbReference>
<dbReference type="Gene3D" id="3.30.750.44">
    <property type="match status" value="1"/>
</dbReference>
<dbReference type="RefSeq" id="WP_068497836.1">
    <property type="nucleotide sequence ID" value="NZ_LWQU01000095.1"/>
</dbReference>
<protein>
    <recommendedName>
        <fullName evidence="7">PDZ domain-containing protein</fullName>
    </recommendedName>
</protein>
<dbReference type="PROSITE" id="PS50106">
    <property type="entry name" value="PDZ"/>
    <property type="match status" value="1"/>
</dbReference>
<feature type="chain" id="PRO_5008092318" description="PDZ domain-containing protein" evidence="6">
    <location>
        <begin position="22"/>
        <end position="408"/>
    </location>
</feature>
<keyword evidence="6" id="KW-0732">Signal</keyword>
<dbReference type="GO" id="GO:0030288">
    <property type="term" value="C:outer membrane-bounded periplasmic space"/>
    <property type="evidence" value="ECO:0007669"/>
    <property type="project" value="TreeGrafter"/>
</dbReference>
<organism evidence="8 9">
    <name type="scientific">Magnetospirillum moscoviense</name>
    <dbReference type="NCBI Taxonomy" id="1437059"/>
    <lineage>
        <taxon>Bacteria</taxon>
        <taxon>Pseudomonadati</taxon>
        <taxon>Pseudomonadota</taxon>
        <taxon>Alphaproteobacteria</taxon>
        <taxon>Rhodospirillales</taxon>
        <taxon>Rhodospirillaceae</taxon>
        <taxon>Magnetospirillum</taxon>
    </lineage>
</organism>
<dbReference type="GO" id="GO:0004175">
    <property type="term" value="F:endopeptidase activity"/>
    <property type="evidence" value="ECO:0007669"/>
    <property type="project" value="TreeGrafter"/>
</dbReference>
<dbReference type="Pfam" id="PF17820">
    <property type="entry name" value="PDZ_6"/>
    <property type="match status" value="1"/>
</dbReference>
<dbReference type="CDD" id="cd06782">
    <property type="entry name" value="cpPDZ_CPP-like"/>
    <property type="match status" value="1"/>
</dbReference>
<dbReference type="InterPro" id="IPR029045">
    <property type="entry name" value="ClpP/crotonase-like_dom_sf"/>
</dbReference>
<dbReference type="CDD" id="cd07560">
    <property type="entry name" value="Peptidase_S41_CPP"/>
    <property type="match status" value="1"/>
</dbReference>
<comment type="similarity">
    <text evidence="1 5">Belongs to the peptidase S41A family.</text>
</comment>
<evidence type="ECO:0000259" key="7">
    <source>
        <dbReference type="PROSITE" id="PS50106"/>
    </source>
</evidence>
<evidence type="ECO:0000256" key="5">
    <source>
        <dbReference type="RuleBase" id="RU004404"/>
    </source>
</evidence>
<evidence type="ECO:0000256" key="3">
    <source>
        <dbReference type="ARBA" id="ARBA00022801"/>
    </source>
</evidence>
<proteinExistence type="inferred from homology"/>
<evidence type="ECO:0000313" key="8">
    <source>
        <dbReference type="EMBL" id="OAN55698.1"/>
    </source>
</evidence>
<evidence type="ECO:0000313" key="9">
    <source>
        <dbReference type="Proteomes" id="UP000078543"/>
    </source>
</evidence>
<sequence length="408" mass="43202">MNRLFLAAFSVLVLISGASLADRADRALLTQAFTQAGLETPKAKAKAELLDEMIAKIVEVYVEPKESHQISEAAAKAVRELKPPQSPDDAFKAATGAMSEVLDPHTAYLTPADMDDMRTSFSGQFGGVGMELTMKEDQVVVVAPIDDTPAARAGIKVDDRILKVDGTPTAGQSLMQVVSKIRGKVGTPVTLTLSTTNGVTRDVVLKREIIQLQAVKGRLDGSDVAYVRVTQFAGGTAANLRSTLLDLEKAAGGRLKGIVLDLRRNPGGLLDQAIAVADLFLGDVPIVSTTGRRSQDRQVYSGRIGEIMAGLPIVVLIDGGSASASEIVAGALKDHRRAVLVGQKSFGKGSVQTILDLSEGGMRVTTSRYLRPSTQPVDKVGITPDIVTEPVEGSDPQLDRALKVVRGN</sequence>
<dbReference type="GO" id="GO:0007165">
    <property type="term" value="P:signal transduction"/>
    <property type="evidence" value="ECO:0007669"/>
    <property type="project" value="TreeGrafter"/>
</dbReference>
<dbReference type="AlphaFoldDB" id="A0A178MWY1"/>
<feature type="domain" description="PDZ" evidence="7">
    <location>
        <begin position="126"/>
        <end position="182"/>
    </location>
</feature>
<dbReference type="FunFam" id="2.30.42.10:FF:000063">
    <property type="entry name" value="Peptidase, S41 family"/>
    <property type="match status" value="1"/>
</dbReference>
<dbReference type="Gene3D" id="3.90.226.10">
    <property type="entry name" value="2-enoyl-CoA Hydratase, Chain A, domain 1"/>
    <property type="match status" value="1"/>
</dbReference>